<protein>
    <submittedName>
        <fullName evidence="3">dCTP deaminase</fullName>
        <ecNumber evidence="3">3.5.4.13</ecNumber>
    </submittedName>
</protein>
<sequence length="176" mass="19524">MSVLTGRQIRELVFSGQTLIDPFDDCLVEPATCDLRLFHKVLASPVGETQTGKVVDLRDFPDGYKVLPGQMIAVLSLERINLPLNIVGRFGIRSSLARKGFNAFGGLQLDPGFRGRLMMNLVNVGPSPVPIFNEYRAFSVEFSKLDEEVEQGYCGPFQDQDDFPADQYNYILSAGT</sequence>
<name>A0A1P8F675_9CHLR</name>
<proteinExistence type="predicted"/>
<dbReference type="OrthoDB" id="9780956at2"/>
<evidence type="ECO:0000256" key="1">
    <source>
        <dbReference type="ARBA" id="ARBA00022801"/>
    </source>
</evidence>
<dbReference type="SUPFAM" id="SSF51283">
    <property type="entry name" value="dUTPase-like"/>
    <property type="match status" value="1"/>
</dbReference>
<reference evidence="4" key="1">
    <citation type="submission" date="2016-11" db="EMBL/GenBank/DDBJ databases">
        <title>Dehalogenimonas formicexedens sp. nov., a chlorinated alkane respiring bacterium isolated from contaminated groundwater.</title>
        <authorList>
            <person name="Key T.A."/>
            <person name="Bowman K.S."/>
            <person name="Lee I."/>
            <person name="Chun J."/>
            <person name="Albuquerque L."/>
            <person name="da Costa M.S."/>
            <person name="Rainey F.A."/>
            <person name="Moe W.M."/>
        </authorList>
    </citation>
    <scope>NUCLEOTIDE SEQUENCE [LARGE SCALE GENOMIC DNA]</scope>
    <source>
        <strain evidence="4">NSZ-14</strain>
    </source>
</reference>
<dbReference type="KEGG" id="dfo:Dform_00585"/>
<dbReference type="PANTHER" id="PTHR42680">
    <property type="entry name" value="DCTP DEAMINASE"/>
    <property type="match status" value="1"/>
</dbReference>
<dbReference type="GO" id="GO:0006229">
    <property type="term" value="P:dUTP biosynthetic process"/>
    <property type="evidence" value="ECO:0007669"/>
    <property type="project" value="InterPro"/>
</dbReference>
<dbReference type="CDD" id="cd07557">
    <property type="entry name" value="trimeric_dUTPase"/>
    <property type="match status" value="1"/>
</dbReference>
<keyword evidence="4" id="KW-1185">Reference proteome</keyword>
<evidence type="ECO:0000256" key="2">
    <source>
        <dbReference type="ARBA" id="ARBA00023080"/>
    </source>
</evidence>
<dbReference type="Proteomes" id="UP000185934">
    <property type="component" value="Chromosome"/>
</dbReference>
<evidence type="ECO:0000313" key="3">
    <source>
        <dbReference type="EMBL" id="APV43940.1"/>
    </source>
</evidence>
<accession>A0A1P8F675</accession>
<dbReference type="InterPro" id="IPR011962">
    <property type="entry name" value="dCTP_deaminase"/>
</dbReference>
<dbReference type="Pfam" id="PF22769">
    <property type="entry name" value="DCD"/>
    <property type="match status" value="1"/>
</dbReference>
<dbReference type="RefSeq" id="WP_076003685.1">
    <property type="nucleotide sequence ID" value="NZ_CP018258.1"/>
</dbReference>
<dbReference type="PANTHER" id="PTHR42680:SF3">
    <property type="entry name" value="DCTP DEAMINASE"/>
    <property type="match status" value="1"/>
</dbReference>
<organism evidence="3 4">
    <name type="scientific">Dehalogenimonas formicexedens</name>
    <dbReference type="NCBI Taxonomy" id="1839801"/>
    <lineage>
        <taxon>Bacteria</taxon>
        <taxon>Bacillati</taxon>
        <taxon>Chloroflexota</taxon>
        <taxon>Dehalococcoidia</taxon>
        <taxon>Dehalococcoidales</taxon>
        <taxon>Dehalococcoidaceae</taxon>
        <taxon>Dehalogenimonas</taxon>
    </lineage>
</organism>
<dbReference type="InterPro" id="IPR036157">
    <property type="entry name" value="dUTPase-like_sf"/>
</dbReference>
<dbReference type="EC" id="3.5.4.13" evidence="3"/>
<evidence type="ECO:0000313" key="4">
    <source>
        <dbReference type="Proteomes" id="UP000185934"/>
    </source>
</evidence>
<keyword evidence="2" id="KW-0546">Nucleotide metabolism</keyword>
<dbReference type="InterPro" id="IPR033704">
    <property type="entry name" value="dUTPase_trimeric"/>
</dbReference>
<dbReference type="EMBL" id="CP018258">
    <property type="protein sequence ID" value="APV43940.1"/>
    <property type="molecule type" value="Genomic_DNA"/>
</dbReference>
<dbReference type="AlphaFoldDB" id="A0A1P8F675"/>
<dbReference type="GO" id="GO:0008829">
    <property type="term" value="F:dCTP deaminase activity"/>
    <property type="evidence" value="ECO:0007669"/>
    <property type="project" value="UniProtKB-EC"/>
</dbReference>
<dbReference type="Gene3D" id="2.70.40.10">
    <property type="match status" value="1"/>
</dbReference>
<keyword evidence="1 3" id="KW-0378">Hydrolase</keyword>
<dbReference type="STRING" id="1839801.Dform_00585"/>
<gene>
    <name evidence="3" type="primary">dcd</name>
    <name evidence="3" type="ORF">Dform_00585</name>
</gene>